<keyword evidence="1" id="KW-0812">Transmembrane</keyword>
<keyword evidence="1" id="KW-0472">Membrane</keyword>
<name>A0A8J8NYV6_HALGN</name>
<accession>A0A8J8NYV6</accession>
<feature type="transmembrane region" description="Helical" evidence="1">
    <location>
        <begin position="41"/>
        <end position="64"/>
    </location>
</feature>
<protein>
    <submittedName>
        <fullName evidence="2">Uncharacterized protein</fullName>
    </submittedName>
</protein>
<dbReference type="Proteomes" id="UP000785679">
    <property type="component" value="Unassembled WGS sequence"/>
</dbReference>
<evidence type="ECO:0000256" key="1">
    <source>
        <dbReference type="SAM" id="Phobius"/>
    </source>
</evidence>
<comment type="caution">
    <text evidence="2">The sequence shown here is derived from an EMBL/GenBank/DDBJ whole genome shotgun (WGS) entry which is preliminary data.</text>
</comment>
<sequence>MNTPDMRQNVSSSCLTVVSISPCNRSKTFSRSLFVKRADCFILSSLVSSMASFTCLLHCSFLRLKKLRKRFKRSWCSGWNWTSCLDYRETSQIKGDKYHVFYRLIIIV</sequence>
<dbReference type="EMBL" id="RRYP01002921">
    <property type="protein sequence ID" value="TNV84301.1"/>
    <property type="molecule type" value="Genomic_DNA"/>
</dbReference>
<evidence type="ECO:0000313" key="2">
    <source>
        <dbReference type="EMBL" id="TNV84301.1"/>
    </source>
</evidence>
<reference evidence="2" key="1">
    <citation type="submission" date="2019-06" db="EMBL/GenBank/DDBJ databases">
        <authorList>
            <person name="Zheng W."/>
        </authorList>
    </citation>
    <scope>NUCLEOTIDE SEQUENCE</scope>
    <source>
        <strain evidence="2">QDHG01</strain>
    </source>
</reference>
<organism evidence="2 3">
    <name type="scientific">Halteria grandinella</name>
    <dbReference type="NCBI Taxonomy" id="5974"/>
    <lineage>
        <taxon>Eukaryota</taxon>
        <taxon>Sar</taxon>
        <taxon>Alveolata</taxon>
        <taxon>Ciliophora</taxon>
        <taxon>Intramacronucleata</taxon>
        <taxon>Spirotrichea</taxon>
        <taxon>Stichotrichia</taxon>
        <taxon>Sporadotrichida</taxon>
        <taxon>Halteriidae</taxon>
        <taxon>Halteria</taxon>
    </lineage>
</organism>
<dbReference type="AlphaFoldDB" id="A0A8J8NYV6"/>
<keyword evidence="1" id="KW-1133">Transmembrane helix</keyword>
<keyword evidence="3" id="KW-1185">Reference proteome</keyword>
<gene>
    <name evidence="2" type="ORF">FGO68_gene6093</name>
</gene>
<proteinExistence type="predicted"/>
<evidence type="ECO:0000313" key="3">
    <source>
        <dbReference type="Proteomes" id="UP000785679"/>
    </source>
</evidence>